<dbReference type="Proteomes" id="UP000471745">
    <property type="component" value="Unassembled WGS sequence"/>
</dbReference>
<evidence type="ECO:0008006" key="5">
    <source>
        <dbReference type="Google" id="ProtNLM"/>
    </source>
</evidence>
<accession>A0A9X5CLM0</accession>
<evidence type="ECO:0000256" key="1">
    <source>
        <dbReference type="SAM" id="MobiDB-lite"/>
    </source>
</evidence>
<reference evidence="3 4" key="1">
    <citation type="submission" date="2020-01" db="EMBL/GenBank/DDBJ databases">
        <title>Insect and environment-associated Actinomycetes.</title>
        <authorList>
            <person name="Currrie C."/>
            <person name="Chevrette M."/>
            <person name="Carlson C."/>
            <person name="Stubbendieck R."/>
            <person name="Wendt-Pienkowski E."/>
        </authorList>
    </citation>
    <scope>NUCLEOTIDE SEQUENCE [LARGE SCALE GENOMIC DNA]</scope>
    <source>
        <strain evidence="3 4">SID8189</strain>
    </source>
</reference>
<keyword evidence="2" id="KW-0472">Membrane</keyword>
<evidence type="ECO:0000313" key="3">
    <source>
        <dbReference type="EMBL" id="NEC50785.1"/>
    </source>
</evidence>
<proteinExistence type="predicted"/>
<keyword evidence="4" id="KW-1185">Reference proteome</keyword>
<comment type="caution">
    <text evidence="3">The sequence shown here is derived from an EMBL/GenBank/DDBJ whole genome shotgun (WGS) entry which is preliminary data.</text>
</comment>
<dbReference type="AlphaFoldDB" id="A0A9X5CLM0"/>
<feature type="compositionally biased region" description="Low complexity" evidence="1">
    <location>
        <begin position="81"/>
        <end position="100"/>
    </location>
</feature>
<keyword evidence="2" id="KW-0812">Transmembrane</keyword>
<feature type="transmembrane region" description="Helical" evidence="2">
    <location>
        <begin position="50"/>
        <end position="70"/>
    </location>
</feature>
<protein>
    <recommendedName>
        <fullName evidence="5">LigA protein</fullName>
    </recommendedName>
</protein>
<feature type="region of interest" description="Disordered" evidence="1">
    <location>
        <begin position="73"/>
        <end position="104"/>
    </location>
</feature>
<sequence>MPENQHEDPFEDRFAAALRNTGHSFRSDDPAALVGRGEVRGRRKQLLRRTAVLGGMTGVALVGVGATLLLPSGGHDPRRTSAAAGPAATASSSAASPSPAETFTGDDMLRALKELLPRGTYSEEEAQGTGSAMPPNARLVFDDGQGAAALGLSVDRMDPGGEQAAQWTTCPDKKIVAYDDCTSATRPDGSRLMVLRGYEYPDRRVDTKWWNAELVTPDGVHVTLSEWNAPAQKDAPVSRPQPPLSVEQLEDVVTAEVWKRVAAAMPRSPEPSVTDEASPEGRPSGAIAKTLIGLLPENLKVTGRSGPGGEYAYLVVDDGKGGSLVQINVQPGMSDMAGMLFGDDAEELADGRLVTTRQSPGEKGAEGVVMWTVDTLRPDGLRVVVSAFNTPAQHQDATRDTPALTMEQLREIALSTMWDAGV</sequence>
<name>A0A9X5CLM0_9ACTN</name>
<dbReference type="EMBL" id="JAAGNA010000696">
    <property type="protein sequence ID" value="NEC50785.1"/>
    <property type="molecule type" value="Genomic_DNA"/>
</dbReference>
<organism evidence="3 4">
    <name type="scientific">Actinospica acidiphila</name>
    <dbReference type="NCBI Taxonomy" id="304899"/>
    <lineage>
        <taxon>Bacteria</taxon>
        <taxon>Bacillati</taxon>
        <taxon>Actinomycetota</taxon>
        <taxon>Actinomycetes</taxon>
        <taxon>Catenulisporales</taxon>
        <taxon>Actinospicaceae</taxon>
        <taxon>Actinospica</taxon>
    </lineage>
</organism>
<gene>
    <name evidence="3" type="ORF">G3I18_19760</name>
</gene>
<dbReference type="RefSeq" id="WP_163089745.1">
    <property type="nucleotide sequence ID" value="NZ_JAAGNA010000696.1"/>
</dbReference>
<evidence type="ECO:0000256" key="2">
    <source>
        <dbReference type="SAM" id="Phobius"/>
    </source>
</evidence>
<evidence type="ECO:0000313" key="4">
    <source>
        <dbReference type="Proteomes" id="UP000471745"/>
    </source>
</evidence>
<keyword evidence="2" id="KW-1133">Transmembrane helix</keyword>